<evidence type="ECO:0000313" key="2">
    <source>
        <dbReference type="Proteomes" id="UP000070366"/>
    </source>
</evidence>
<dbReference type="EMBL" id="LSZW01000067">
    <property type="protein sequence ID" value="KXK64081.1"/>
    <property type="molecule type" value="Genomic_DNA"/>
</dbReference>
<keyword evidence="2" id="KW-1185">Reference proteome</keyword>
<proteinExistence type="predicted"/>
<evidence type="ECO:0000313" key="1">
    <source>
        <dbReference type="EMBL" id="KXK64081.1"/>
    </source>
</evidence>
<dbReference type="STRING" id="626937.HMPREF3293_03129"/>
<accession>A0A136Q064</accession>
<protein>
    <submittedName>
        <fullName evidence="1">Uncharacterized protein</fullName>
    </submittedName>
</protein>
<comment type="caution">
    <text evidence="1">The sequence shown here is derived from an EMBL/GenBank/DDBJ whole genome shotgun (WGS) entry which is preliminary data.</text>
</comment>
<reference evidence="1 2" key="1">
    <citation type="submission" date="2016-02" db="EMBL/GenBank/DDBJ databases">
        <authorList>
            <person name="Wen L."/>
            <person name="He K."/>
            <person name="Yang H."/>
        </authorList>
    </citation>
    <scope>NUCLEOTIDE SEQUENCE [LARGE SCALE GENOMIC DNA]</scope>
    <source>
        <strain evidence="1 2">DSM 22607</strain>
    </source>
</reference>
<name>A0A136Q064_9FIRM</name>
<dbReference type="Proteomes" id="UP000070366">
    <property type="component" value="Unassembled WGS sequence"/>
</dbReference>
<dbReference type="AlphaFoldDB" id="A0A136Q064"/>
<sequence length="70" mass="7920">MRTPPFSLYLHLHCCSGCTGRRGLHTRRSTRSPFPLRSRCKIGHTSSGPYRNRNALPRAAFALLRMILAP</sequence>
<gene>
    <name evidence="1" type="ORF">HMPREF3293_03129</name>
</gene>
<organism evidence="1 2">
    <name type="scientific">Christensenella minuta</name>
    <dbReference type="NCBI Taxonomy" id="626937"/>
    <lineage>
        <taxon>Bacteria</taxon>
        <taxon>Bacillati</taxon>
        <taxon>Bacillota</taxon>
        <taxon>Clostridia</taxon>
        <taxon>Christensenellales</taxon>
        <taxon>Christensenellaceae</taxon>
        <taxon>Christensenella</taxon>
    </lineage>
</organism>